<dbReference type="AlphaFoldDB" id="A0A1I6AH70"/>
<evidence type="ECO:0000313" key="4">
    <source>
        <dbReference type="EMBL" id="SFQ68064.1"/>
    </source>
</evidence>
<proteinExistence type="predicted"/>
<accession>A0A1I6AH70</accession>
<feature type="compositionally biased region" description="Basic and acidic residues" evidence="1">
    <location>
        <begin position="61"/>
        <end position="75"/>
    </location>
</feature>
<dbReference type="Gene3D" id="1.20.1260.10">
    <property type="match status" value="2"/>
</dbReference>
<keyword evidence="5" id="KW-1185">Reference proteome</keyword>
<evidence type="ECO:0000259" key="2">
    <source>
        <dbReference type="Pfam" id="PF03713"/>
    </source>
</evidence>
<sequence>MLLSGYTDLETALSPFLLNLTHQFNTMKITSLSLAFLTSATLLLSSCGSNDSASTATSETMSEHGDMDGMDHGTMNHDHDATGMMGIMHASMDKMQAEKTIGNTDHDFAHLMMAHHQGAVDMSELQLKEGKDATLRAMAEKIIADQKKEIATLETFATRLDGAPSNYKPTDANDPFTSKMKSSMDVMMKDMPKPTGNTDQDFAMLMIPHHQSAVEMAKAQIAHGRDPKLKEMAQQMIAAQQKEIQQFQAWQAKNGGKTDASAAVYECPMNCEGSKSDKPGKCPVCGMNLEKKA</sequence>
<organism evidence="4 5">
    <name type="scientific">Hymenobacter arizonensis</name>
    <name type="common">Siccationidurans arizonensis</name>
    <dbReference type="NCBI Taxonomy" id="1227077"/>
    <lineage>
        <taxon>Bacteria</taxon>
        <taxon>Pseudomonadati</taxon>
        <taxon>Bacteroidota</taxon>
        <taxon>Cytophagia</taxon>
        <taxon>Cytophagales</taxon>
        <taxon>Hymenobacteraceae</taxon>
        <taxon>Hymenobacter</taxon>
    </lineage>
</organism>
<dbReference type="GO" id="GO:0046872">
    <property type="term" value="F:metal ion binding"/>
    <property type="evidence" value="ECO:0007669"/>
    <property type="project" value="InterPro"/>
</dbReference>
<feature type="region of interest" description="Disordered" evidence="1">
    <location>
        <begin position="52"/>
        <end position="75"/>
    </location>
</feature>
<dbReference type="STRING" id="1227077.SAMN04515668_3680"/>
<evidence type="ECO:0000259" key="3">
    <source>
        <dbReference type="Pfam" id="PF19335"/>
    </source>
</evidence>
<name>A0A1I6AH70_HYMAR</name>
<dbReference type="EMBL" id="FOXS01000005">
    <property type="protein sequence ID" value="SFQ68064.1"/>
    <property type="molecule type" value="Genomic_DNA"/>
</dbReference>
<dbReference type="PANTHER" id="PTHR36933">
    <property type="entry name" value="SLL0788 PROTEIN"/>
    <property type="match status" value="1"/>
</dbReference>
<dbReference type="Pfam" id="PF19335">
    <property type="entry name" value="HMBD"/>
    <property type="match status" value="1"/>
</dbReference>
<dbReference type="InterPro" id="IPR045800">
    <property type="entry name" value="HMBD"/>
</dbReference>
<dbReference type="InterPro" id="IPR005183">
    <property type="entry name" value="DUF305_CopM-like"/>
</dbReference>
<feature type="domain" description="DUF305" evidence="2">
    <location>
        <begin position="105"/>
        <end position="250"/>
    </location>
</feature>
<dbReference type="PANTHER" id="PTHR36933:SF1">
    <property type="entry name" value="SLL0788 PROTEIN"/>
    <property type="match status" value="1"/>
</dbReference>
<reference evidence="5" key="1">
    <citation type="submission" date="2016-10" db="EMBL/GenBank/DDBJ databases">
        <authorList>
            <person name="Varghese N."/>
            <person name="Submissions S."/>
        </authorList>
    </citation>
    <scope>NUCLEOTIDE SEQUENCE [LARGE SCALE GENOMIC DNA]</scope>
    <source>
        <strain evidence="5">OR362-8,ATCC BAA-1266,JCM 13504</strain>
    </source>
</reference>
<dbReference type="Proteomes" id="UP000199029">
    <property type="component" value="Unassembled WGS sequence"/>
</dbReference>
<dbReference type="InterPro" id="IPR012347">
    <property type="entry name" value="Ferritin-like"/>
</dbReference>
<evidence type="ECO:0000313" key="5">
    <source>
        <dbReference type="Proteomes" id="UP000199029"/>
    </source>
</evidence>
<gene>
    <name evidence="4" type="ORF">SAMN04515668_3680</name>
</gene>
<feature type="domain" description="Heavy metal binding" evidence="3">
    <location>
        <begin position="264"/>
        <end position="292"/>
    </location>
</feature>
<dbReference type="Pfam" id="PF03713">
    <property type="entry name" value="DUF305"/>
    <property type="match status" value="1"/>
</dbReference>
<protein>
    <submittedName>
        <fullName evidence="4">Uncharacterized conserved protein, DUF305 family</fullName>
    </submittedName>
</protein>
<evidence type="ECO:0000256" key="1">
    <source>
        <dbReference type="SAM" id="MobiDB-lite"/>
    </source>
</evidence>
<dbReference type="OrthoDB" id="8603558at2"/>